<accession>A0A196S7D5</accession>
<dbReference type="SUPFAM" id="SSF50447">
    <property type="entry name" value="Translation proteins"/>
    <property type="match status" value="1"/>
</dbReference>
<name>A0A196S7D5_BLAHN</name>
<evidence type="ECO:0000313" key="6">
    <source>
        <dbReference type="Proteomes" id="UP000078348"/>
    </source>
</evidence>
<dbReference type="Gene3D" id="2.40.10.190">
    <property type="entry name" value="translation elongation factor selb, chain A, domain 4"/>
    <property type="match status" value="1"/>
</dbReference>
<sequence length="112" mass="12853">MSYKPTKLYVKGAFLGFRRSKVLQNTNQHLVKMEGVNTKKDAEFYFGKRVVYIYKVRLCAPTMKNGSHYRMICGKVMCAHGDNGVVRCIFRRNLPSTAIGKTVRVMLFPSRV</sequence>
<evidence type="ECO:0000313" key="4">
    <source>
        <dbReference type="EMBL" id="OAO12965.1"/>
    </source>
</evidence>
<proteinExistence type="inferred from homology"/>
<dbReference type="Pfam" id="PF01247">
    <property type="entry name" value="Ribosomal_L35Ae"/>
    <property type="match status" value="1"/>
</dbReference>
<evidence type="ECO:0000256" key="2">
    <source>
        <dbReference type="ARBA" id="ARBA00022980"/>
    </source>
</evidence>
<dbReference type="EMBL" id="LXWW01000486">
    <property type="protein sequence ID" value="OAO12965.1"/>
    <property type="molecule type" value="Genomic_DNA"/>
</dbReference>
<dbReference type="GO" id="GO:0003735">
    <property type="term" value="F:structural constituent of ribosome"/>
    <property type="evidence" value="ECO:0007669"/>
    <property type="project" value="InterPro"/>
</dbReference>
<evidence type="ECO:0000256" key="3">
    <source>
        <dbReference type="ARBA" id="ARBA00023274"/>
    </source>
</evidence>
<dbReference type="AlphaFoldDB" id="A0A196S7D5"/>
<comment type="caution">
    <text evidence="4">The sequence shown here is derived from an EMBL/GenBank/DDBJ whole genome shotgun (WGS) entry which is preliminary data.</text>
</comment>
<reference evidence="4 6" key="1">
    <citation type="submission" date="2016-05" db="EMBL/GenBank/DDBJ databases">
        <title>Nuclear genome of Blastocystis sp. subtype 1 NandII.</title>
        <authorList>
            <person name="Gentekaki E."/>
            <person name="Curtis B."/>
            <person name="Stairs C."/>
            <person name="Eme L."/>
            <person name="Herman E."/>
            <person name="Klimes V."/>
            <person name="Arias M.C."/>
            <person name="Elias M."/>
            <person name="Hilliou F."/>
            <person name="Klute M."/>
            <person name="Malik S.-B."/>
            <person name="Pightling A."/>
            <person name="Rachubinski R."/>
            <person name="Salas D."/>
            <person name="Schlacht A."/>
            <person name="Suga H."/>
            <person name="Archibald J."/>
            <person name="Ball S.G."/>
            <person name="Clark G."/>
            <person name="Dacks J."/>
            <person name="Van Der Giezen M."/>
            <person name="Tsaousis A."/>
            <person name="Roger A."/>
        </authorList>
    </citation>
    <scope>NUCLEOTIDE SEQUENCE [LARGE SCALE GENOMIC DNA]</scope>
    <source>
        <strain evidence="6">ATCC 50177 / NandII</strain>
        <strain evidence="4">NandII</strain>
    </source>
</reference>
<protein>
    <submittedName>
        <fullName evidence="4">60S ribosomal protein L35a-4</fullName>
    </submittedName>
</protein>
<dbReference type="PANTHER" id="PTHR10902">
    <property type="entry name" value="60S RIBOSOMAL PROTEIN L35A"/>
    <property type="match status" value="1"/>
</dbReference>
<dbReference type="InterPro" id="IPR009000">
    <property type="entry name" value="Transl_B-barrel_sf"/>
</dbReference>
<keyword evidence="3" id="KW-0687">Ribonucleoprotein</keyword>
<gene>
    <name evidence="5" type="ORF">AV274_0978</name>
    <name evidence="4" type="ORF">AV274_5339</name>
</gene>
<dbReference type="Proteomes" id="UP000078348">
    <property type="component" value="Unassembled WGS sequence"/>
</dbReference>
<comment type="similarity">
    <text evidence="1">Belongs to the eukaryotic ribosomal protein eL33 family.</text>
</comment>
<dbReference type="InterPro" id="IPR001780">
    <property type="entry name" value="Ribosomal_eL33"/>
</dbReference>
<keyword evidence="6" id="KW-1185">Reference proteome</keyword>
<organism evidence="4 6">
    <name type="scientific">Blastocystis sp. subtype 1 (strain ATCC 50177 / NandII)</name>
    <dbReference type="NCBI Taxonomy" id="478820"/>
    <lineage>
        <taxon>Eukaryota</taxon>
        <taxon>Sar</taxon>
        <taxon>Stramenopiles</taxon>
        <taxon>Bigyra</taxon>
        <taxon>Opalozoa</taxon>
        <taxon>Opalinata</taxon>
        <taxon>Blastocystidae</taxon>
        <taxon>Blastocystis</taxon>
    </lineage>
</organism>
<dbReference type="GO" id="GO:0005840">
    <property type="term" value="C:ribosome"/>
    <property type="evidence" value="ECO:0007669"/>
    <property type="project" value="UniProtKB-KW"/>
</dbReference>
<dbReference type="GO" id="GO:0006412">
    <property type="term" value="P:translation"/>
    <property type="evidence" value="ECO:0007669"/>
    <property type="project" value="InterPro"/>
</dbReference>
<dbReference type="HAMAP" id="MF_00573">
    <property type="entry name" value="Ribosomal_eL33"/>
    <property type="match status" value="1"/>
</dbReference>
<dbReference type="GO" id="GO:1990904">
    <property type="term" value="C:ribonucleoprotein complex"/>
    <property type="evidence" value="ECO:0007669"/>
    <property type="project" value="UniProtKB-KW"/>
</dbReference>
<dbReference type="STRING" id="478820.A0A196S7D5"/>
<dbReference type="OrthoDB" id="504467at2759"/>
<evidence type="ECO:0000256" key="1">
    <source>
        <dbReference type="ARBA" id="ARBA00009269"/>
    </source>
</evidence>
<dbReference type="InterPro" id="IPR038661">
    <property type="entry name" value="Ribosomal_eL33_sf"/>
</dbReference>
<dbReference type="FunFam" id="2.40.10.190:FF:000001">
    <property type="entry name" value="60S ribosomal protein L35a"/>
    <property type="match status" value="1"/>
</dbReference>
<keyword evidence="2 4" id="KW-0689">Ribosomal protein</keyword>
<evidence type="ECO:0000313" key="5">
    <source>
        <dbReference type="EMBL" id="OAO17267.1"/>
    </source>
</evidence>
<dbReference type="EMBL" id="LXWW01000037">
    <property type="protein sequence ID" value="OAO17267.1"/>
    <property type="molecule type" value="Genomic_DNA"/>
</dbReference>